<dbReference type="Pfam" id="PF06032">
    <property type="entry name" value="S-Me-THD_N"/>
    <property type="match status" value="1"/>
</dbReference>
<dbReference type="Proteomes" id="UP001589702">
    <property type="component" value="Unassembled WGS sequence"/>
</dbReference>
<feature type="domain" description="S-Me-THD N-terminal" evidence="1">
    <location>
        <begin position="8"/>
        <end position="164"/>
    </location>
</feature>
<evidence type="ECO:0000259" key="1">
    <source>
        <dbReference type="Pfam" id="PF06032"/>
    </source>
</evidence>
<dbReference type="EMBL" id="JBHMBC010000031">
    <property type="protein sequence ID" value="MFB9821314.1"/>
    <property type="molecule type" value="Genomic_DNA"/>
</dbReference>
<dbReference type="SUPFAM" id="SSF160991">
    <property type="entry name" value="CV3147-like"/>
    <property type="match status" value="1"/>
</dbReference>
<sequence>MERYLGADDVSALAAGAGLLGSGGGGDVAVGARLLRHALQSRGRARLVAAGDLPPDMVVVHVGLAGAPDVVAERPPGGEDFANAVTALAGALRQRVGAIGVIEIGGLNALIPLVAAQVLGLPVVDGDLMGRAFPRISQTTLAAAGHPATPMAVVGPAGDSVIIESASIDAADRIMRANVAALGGAAAVALYPCRAGTLAALGLPGSLSGCLALGQALVASAGLSVSQLAKRLGGELLCEGRVDEIRPRRGDLPGSLTLTDRSAGHILRLDMLDEYLNVAIDGVSRASAPDVLAVLDPVTFVPVPPDRLRSGQSIALLRLPPIPGWPDGVEGLIGLTAFGIDAGQPEATR</sequence>
<evidence type="ECO:0000259" key="2">
    <source>
        <dbReference type="Pfam" id="PF20906"/>
    </source>
</evidence>
<gene>
    <name evidence="3" type="ORF">ACFFP1_17620</name>
</gene>
<comment type="caution">
    <text evidence="3">The sequence shown here is derived from an EMBL/GenBank/DDBJ whole genome shotgun (WGS) entry which is preliminary data.</text>
</comment>
<proteinExistence type="predicted"/>
<reference evidence="3 4" key="1">
    <citation type="submission" date="2024-09" db="EMBL/GenBank/DDBJ databases">
        <authorList>
            <person name="Sun Q."/>
            <person name="Mori K."/>
        </authorList>
    </citation>
    <scope>NUCLEOTIDE SEQUENCE [LARGE SCALE GENOMIC DNA]</scope>
    <source>
        <strain evidence="3 4">JCM 1334</strain>
    </source>
</reference>
<dbReference type="RefSeq" id="WP_344786982.1">
    <property type="nucleotide sequence ID" value="NZ_BAAAWN010000001.1"/>
</dbReference>
<feature type="domain" description="S-Me-THD-like C-terminal" evidence="2">
    <location>
        <begin position="169"/>
        <end position="341"/>
    </location>
</feature>
<dbReference type="InterPro" id="IPR010318">
    <property type="entry name" value="S-Me-THD_N"/>
</dbReference>
<organism evidence="3 4">
    <name type="scientific">Arthrobacter ramosus</name>
    <dbReference type="NCBI Taxonomy" id="1672"/>
    <lineage>
        <taxon>Bacteria</taxon>
        <taxon>Bacillati</taxon>
        <taxon>Actinomycetota</taxon>
        <taxon>Actinomycetes</taxon>
        <taxon>Micrococcales</taxon>
        <taxon>Micrococcaceae</taxon>
        <taxon>Arthrobacter</taxon>
    </lineage>
</organism>
<dbReference type="Gene3D" id="3.40.1610.10">
    <property type="entry name" value="CV3147-like domain"/>
    <property type="match status" value="1"/>
</dbReference>
<evidence type="ECO:0000313" key="4">
    <source>
        <dbReference type="Proteomes" id="UP001589702"/>
    </source>
</evidence>
<accession>A0ABV5Y419</accession>
<dbReference type="InterPro" id="IPR027479">
    <property type="entry name" value="S-Me-THD_N_sf"/>
</dbReference>
<evidence type="ECO:0000313" key="3">
    <source>
        <dbReference type="EMBL" id="MFB9821314.1"/>
    </source>
</evidence>
<keyword evidence="4" id="KW-1185">Reference proteome</keyword>
<dbReference type="Pfam" id="PF20906">
    <property type="entry name" value="S-Me-THD_C"/>
    <property type="match status" value="1"/>
</dbReference>
<name>A0ABV5Y419_ARTRM</name>
<protein>
    <submittedName>
        <fullName evidence="3">DUF917 domain-containing protein</fullName>
    </submittedName>
</protein>
<dbReference type="InterPro" id="IPR048350">
    <property type="entry name" value="S-Me-THD-like_C"/>
</dbReference>